<dbReference type="AlphaFoldDB" id="A0A1H8G0Y5"/>
<accession>A0A1H8G0Y5</accession>
<gene>
    <name evidence="1" type="ORF">SAMN05444354_1474</name>
</gene>
<name>A0A1H8G0Y5_STIAU</name>
<evidence type="ECO:0000313" key="1">
    <source>
        <dbReference type="EMBL" id="SEN37549.1"/>
    </source>
</evidence>
<keyword evidence="2" id="KW-1185">Reference proteome</keyword>
<dbReference type="Proteomes" id="UP000182719">
    <property type="component" value="Unassembled WGS sequence"/>
</dbReference>
<proteinExistence type="predicted"/>
<sequence>MTDTTTGKKQFKMLDKARYIDNADVLFDSNVIRANNSLAEQKLLALTDLLVEHPDQGNVWFSLLSLSEMLGPRKASRQIEVLSRFQNLYKRFGDRVKFFGPGRFSSVRAEWEGKGSFLCTSASSIDEYVSASIAAGELVGMLKDVRDEWETSKAAMQQAYADQTAKCRAHYESDLMFREAIKTGIAQFGTENVLEQCGDIVERLLVEVLGRPAEDLSLAKENPSAYFCTWTYALLKRLADFSATLTDEERETNFAEYGRLLVPNPNDFFDAYIASAGGQCGMLITDDEGLIAKLNALHDAHPSLVRLQGFTVGDAWIAYDPPNGRKRDRTKPIL</sequence>
<organism evidence="1 2">
    <name type="scientific">Stigmatella aurantiaca</name>
    <dbReference type="NCBI Taxonomy" id="41"/>
    <lineage>
        <taxon>Bacteria</taxon>
        <taxon>Pseudomonadati</taxon>
        <taxon>Myxococcota</taxon>
        <taxon>Myxococcia</taxon>
        <taxon>Myxococcales</taxon>
        <taxon>Cystobacterineae</taxon>
        <taxon>Archangiaceae</taxon>
        <taxon>Stigmatella</taxon>
    </lineage>
</organism>
<reference evidence="2" key="1">
    <citation type="submission" date="2016-10" db="EMBL/GenBank/DDBJ databases">
        <authorList>
            <person name="Varghese N."/>
            <person name="Submissions S."/>
        </authorList>
    </citation>
    <scope>NUCLEOTIDE SEQUENCE [LARGE SCALE GENOMIC DNA]</scope>
    <source>
        <strain evidence="2">DSM 17044</strain>
    </source>
</reference>
<evidence type="ECO:0000313" key="2">
    <source>
        <dbReference type="Proteomes" id="UP000182719"/>
    </source>
</evidence>
<dbReference type="EMBL" id="FOAP01000047">
    <property type="protein sequence ID" value="SEN37549.1"/>
    <property type="molecule type" value="Genomic_DNA"/>
</dbReference>
<dbReference type="RefSeq" id="WP_143101720.1">
    <property type="nucleotide sequence ID" value="NZ_FOAP01000047.1"/>
</dbReference>
<protein>
    <submittedName>
        <fullName evidence="1">Uncharacterized protein</fullName>
    </submittedName>
</protein>